<name>A0A3G5A6W2_9VIRU</name>
<evidence type="ECO:0000313" key="1">
    <source>
        <dbReference type="EMBL" id="AYV82772.1"/>
    </source>
</evidence>
<dbReference type="EMBL" id="MK072384">
    <property type="protein sequence ID" value="AYV82772.1"/>
    <property type="molecule type" value="Genomic_DNA"/>
</dbReference>
<gene>
    <name evidence="1" type="ORF">Hyperionvirus2_140</name>
</gene>
<proteinExistence type="predicted"/>
<organism evidence="1">
    <name type="scientific">Hyperionvirus sp</name>
    <dbReference type="NCBI Taxonomy" id="2487770"/>
    <lineage>
        <taxon>Viruses</taxon>
        <taxon>Varidnaviria</taxon>
        <taxon>Bamfordvirae</taxon>
        <taxon>Nucleocytoviricota</taxon>
        <taxon>Megaviricetes</taxon>
        <taxon>Imitervirales</taxon>
        <taxon>Mimiviridae</taxon>
        <taxon>Klosneuvirinae</taxon>
    </lineage>
</organism>
<protein>
    <submittedName>
        <fullName evidence="1">Uncharacterized protein</fullName>
    </submittedName>
</protein>
<accession>A0A3G5A6W2</accession>
<reference evidence="1" key="1">
    <citation type="submission" date="2018-10" db="EMBL/GenBank/DDBJ databases">
        <title>Hidden diversity of soil giant viruses.</title>
        <authorList>
            <person name="Schulz F."/>
            <person name="Alteio L."/>
            <person name="Goudeau D."/>
            <person name="Ryan E.M."/>
            <person name="Malmstrom R.R."/>
            <person name="Blanchard J."/>
            <person name="Woyke T."/>
        </authorList>
    </citation>
    <scope>NUCLEOTIDE SEQUENCE</scope>
    <source>
        <strain evidence="1">HYV1</strain>
    </source>
</reference>
<sequence>MEFALNISKDKDNRKLMMVYFRSRTDVIPVRYNAQNCP</sequence>